<dbReference type="Pfam" id="PF01979">
    <property type="entry name" value="Amidohydro_1"/>
    <property type="match status" value="1"/>
</dbReference>
<dbReference type="Gene3D" id="3.20.20.140">
    <property type="entry name" value="Metal-dependent hydrolases"/>
    <property type="match status" value="1"/>
</dbReference>
<dbReference type="InterPro" id="IPR036264">
    <property type="entry name" value="Bact_exopeptidase_dim_dom"/>
</dbReference>
<keyword evidence="3" id="KW-0479">Metal-binding</keyword>
<dbReference type="PANTHER" id="PTHR43808:SF8">
    <property type="entry name" value="PEPTIDASE M20 DIMERISATION DOMAIN-CONTAINING PROTEIN"/>
    <property type="match status" value="1"/>
</dbReference>
<keyword evidence="9" id="KW-1185">Reference proteome</keyword>
<organism evidence="8 9">
    <name type="scientific">Pythium insidiosum</name>
    <name type="common">Pythiosis disease agent</name>
    <dbReference type="NCBI Taxonomy" id="114742"/>
    <lineage>
        <taxon>Eukaryota</taxon>
        <taxon>Sar</taxon>
        <taxon>Stramenopiles</taxon>
        <taxon>Oomycota</taxon>
        <taxon>Peronosporomycetes</taxon>
        <taxon>Pythiales</taxon>
        <taxon>Pythiaceae</taxon>
        <taxon>Pythium</taxon>
    </lineage>
</organism>
<comment type="similarity">
    <text evidence="2">Belongs to the peptidase M20A family.</text>
</comment>
<dbReference type="GO" id="GO:0016810">
    <property type="term" value="F:hydrolase activity, acting on carbon-nitrogen (but not peptide) bonds"/>
    <property type="evidence" value="ECO:0007669"/>
    <property type="project" value="InterPro"/>
</dbReference>
<evidence type="ECO:0000313" key="9">
    <source>
        <dbReference type="Proteomes" id="UP001209570"/>
    </source>
</evidence>
<dbReference type="SUPFAM" id="SSF55031">
    <property type="entry name" value="Bacterial exopeptidase dimerisation domain"/>
    <property type="match status" value="1"/>
</dbReference>
<feature type="domain" description="Peptidase M20 dimerisation" evidence="7">
    <location>
        <begin position="577"/>
        <end position="671"/>
    </location>
</feature>
<name>A0AAD5LDE6_PYTIN</name>
<accession>A0AAD5LDE6</accession>
<dbReference type="PROSITE" id="PS00758">
    <property type="entry name" value="ARGE_DAPE_CPG2_1"/>
    <property type="match status" value="1"/>
</dbReference>
<evidence type="ECO:0000256" key="4">
    <source>
        <dbReference type="ARBA" id="ARBA00022801"/>
    </source>
</evidence>
<evidence type="ECO:0000256" key="2">
    <source>
        <dbReference type="ARBA" id="ARBA00006247"/>
    </source>
</evidence>
<dbReference type="AlphaFoldDB" id="A0AAD5LDE6"/>
<comment type="cofactor">
    <cofactor evidence="1">
        <name>Zn(2+)</name>
        <dbReference type="ChEBI" id="CHEBI:29105"/>
    </cofactor>
</comment>
<dbReference type="InterPro" id="IPR002933">
    <property type="entry name" value="Peptidase_M20"/>
</dbReference>
<dbReference type="InterPro" id="IPR032466">
    <property type="entry name" value="Metal_Hydrolase"/>
</dbReference>
<dbReference type="InterPro" id="IPR011650">
    <property type="entry name" value="Peptidase_M20_dimer"/>
</dbReference>
<dbReference type="PANTHER" id="PTHR43808">
    <property type="entry name" value="ACETYLORNITHINE DEACETYLASE"/>
    <property type="match status" value="1"/>
</dbReference>
<proteinExistence type="inferred from homology"/>
<dbReference type="InterPro" id="IPR006680">
    <property type="entry name" value="Amidohydro-rel"/>
</dbReference>
<evidence type="ECO:0000259" key="7">
    <source>
        <dbReference type="Pfam" id="PF07687"/>
    </source>
</evidence>
<dbReference type="InterPro" id="IPR011059">
    <property type="entry name" value="Metal-dep_hydrolase_composite"/>
</dbReference>
<dbReference type="Pfam" id="PF01546">
    <property type="entry name" value="Peptidase_M20"/>
    <property type="match status" value="1"/>
</dbReference>
<evidence type="ECO:0000256" key="1">
    <source>
        <dbReference type="ARBA" id="ARBA00001947"/>
    </source>
</evidence>
<dbReference type="SUPFAM" id="SSF53187">
    <property type="entry name" value="Zn-dependent exopeptidases"/>
    <property type="match status" value="1"/>
</dbReference>
<dbReference type="Gene3D" id="3.40.630.10">
    <property type="entry name" value="Zn peptidases"/>
    <property type="match status" value="1"/>
</dbReference>
<dbReference type="InterPro" id="IPR001261">
    <property type="entry name" value="ArgE/DapE_CS"/>
</dbReference>
<evidence type="ECO:0008006" key="10">
    <source>
        <dbReference type="Google" id="ProtNLM"/>
    </source>
</evidence>
<dbReference type="SUPFAM" id="SSF51556">
    <property type="entry name" value="Metallo-dependent hydrolases"/>
    <property type="match status" value="1"/>
</dbReference>
<evidence type="ECO:0000259" key="6">
    <source>
        <dbReference type="Pfam" id="PF01979"/>
    </source>
</evidence>
<evidence type="ECO:0000256" key="3">
    <source>
        <dbReference type="ARBA" id="ARBA00022723"/>
    </source>
</evidence>
<dbReference type="Pfam" id="PF07687">
    <property type="entry name" value="M20_dimer"/>
    <property type="match status" value="1"/>
</dbReference>
<comment type="caution">
    <text evidence="8">The sequence shown here is derived from an EMBL/GenBank/DDBJ whole genome shotgun (WGS) entry which is preliminary data.</text>
</comment>
<dbReference type="EMBL" id="JAKCXM010000391">
    <property type="protein sequence ID" value="KAJ0394691.1"/>
    <property type="molecule type" value="Genomic_DNA"/>
</dbReference>
<keyword evidence="4" id="KW-0378">Hydrolase</keyword>
<reference evidence="8" key="1">
    <citation type="submission" date="2021-12" db="EMBL/GenBank/DDBJ databases">
        <title>Prjna785345.</title>
        <authorList>
            <person name="Rujirawat T."/>
            <person name="Krajaejun T."/>
        </authorList>
    </citation>
    <scope>NUCLEOTIDE SEQUENCE</scope>
    <source>
        <strain evidence="8">Pi057C3</strain>
    </source>
</reference>
<dbReference type="Gene3D" id="3.30.70.360">
    <property type="match status" value="1"/>
</dbReference>
<dbReference type="GO" id="GO:0046872">
    <property type="term" value="F:metal ion binding"/>
    <property type="evidence" value="ECO:0007669"/>
    <property type="project" value="UniProtKB-KW"/>
</dbReference>
<evidence type="ECO:0000313" key="8">
    <source>
        <dbReference type="EMBL" id="KAJ0394691.1"/>
    </source>
</evidence>
<sequence length="757" mass="82800">MTPSLPQRLQAAPKGAPYAVAAELTWTGERFARGVQVHVGADGRITRVAPAGATAELPVLSLPGHALVPGMVNAHSHAFQRGLRGLGETYPKTDANGQKPQSSFWTWREEMYHLVENMSDEQLYNLTRQCFSEMLDAGITSVGEFHYFHHGSGASARFAYDETILRAARDVGIRVVLLNAYYEHGGFQKAPMSQPQLRFKTPSLDEYWAQMDSLSKKLSPTQSIGVVAHSMRAVELPDIVRLHEESRRRGLVFHIHLEEQTKEVDDCKAAHAGKPPMELLLENLKIDNKFTAVHCTWTEPSQLEEYVKREGNVCICPLTEGEIREGLGADFALIDMSEEQLKFSTPDSLMGAFIFGANGSSVVKATCVNGAWRLTTSPEASKSSEVSKSATAMPDEHAKQIEVAAKLADPNSDDVVKLTCGLMNTESTSGDEVAVGALLEKWLSSRGWKVELQRVPPQSDAAVQVDRFNVFASKTGNKAPRLLFNSHMDTVPPFLPARTDGQKIYGRGACDAKSLIAAQMIAAERLAQAGYGNDVAVLYVVSEETDHSGMKKANELGLRPAHLVVGEPTDLKMIKLQKGILKIRLTKRGVAAHSGYPHLGESAIDPLIDVLHDLKHEPWPNSEELGATTLNVGIISGGQAANALAEHASAMLMFRLTTAPEEILERVKAIVGGRVEVELYTSNAPVHLSVVEGYETDIASFNTDIPYFNFDGQSYLVGAGNITDAHCSREYIEIADLEKLVDFYFTLGKKLIEGENK</sequence>
<protein>
    <recommendedName>
        <fullName evidence="10">Formiminoglutamate deiminase</fullName>
    </recommendedName>
</protein>
<dbReference type="Proteomes" id="UP001209570">
    <property type="component" value="Unassembled WGS sequence"/>
</dbReference>
<dbReference type="SUPFAM" id="SSF51338">
    <property type="entry name" value="Composite domain of metallo-dependent hydrolases"/>
    <property type="match status" value="1"/>
</dbReference>
<keyword evidence="5" id="KW-0862">Zinc</keyword>
<evidence type="ECO:0000256" key="5">
    <source>
        <dbReference type="ARBA" id="ARBA00022833"/>
    </source>
</evidence>
<gene>
    <name evidence="8" type="ORF">P43SY_005650</name>
</gene>
<feature type="domain" description="Amidohydrolase-related" evidence="6">
    <location>
        <begin position="67"/>
        <end position="327"/>
    </location>
</feature>
<dbReference type="InterPro" id="IPR050072">
    <property type="entry name" value="Peptidase_M20A"/>
</dbReference>